<gene>
    <name evidence="4" type="ORF">Q3982_09690</name>
</gene>
<feature type="binding site" evidence="3">
    <location>
        <position position="144"/>
    </location>
    <ligand>
        <name>a divalent metal cation</name>
        <dbReference type="ChEBI" id="CHEBI:60240"/>
        <label>2</label>
    </ligand>
</feature>
<evidence type="ECO:0000313" key="5">
    <source>
        <dbReference type="Proteomes" id="UP001168575"/>
    </source>
</evidence>
<reference evidence="4" key="1">
    <citation type="submission" date="2023-07" db="EMBL/GenBank/DDBJ databases">
        <title>Between Cages and Wild: Unraveling the Impact of Captivity on Animal Microbiomes and Antimicrobial Resistance.</title>
        <authorList>
            <person name="Schmartz G.P."/>
            <person name="Rehner J."/>
            <person name="Schuff M.J."/>
            <person name="Becker S.L."/>
            <person name="Kravczyk M."/>
            <person name="Gurevich A."/>
            <person name="Francke R."/>
            <person name="Mueller R."/>
            <person name="Keller V."/>
            <person name="Keller A."/>
        </authorList>
    </citation>
    <scope>NUCLEOTIDE SEQUENCE</scope>
    <source>
        <strain evidence="4">S12M_St_49</strain>
    </source>
</reference>
<evidence type="ECO:0000256" key="3">
    <source>
        <dbReference type="PIRSR" id="PIRSR005902-1"/>
    </source>
</evidence>
<keyword evidence="1 3" id="KW-0479">Metal-binding</keyword>
<dbReference type="EMBL" id="JAUMVS010000379">
    <property type="protein sequence ID" value="MDO4842935.1"/>
    <property type="molecule type" value="Genomic_DNA"/>
</dbReference>
<dbReference type="GO" id="GO:0004536">
    <property type="term" value="F:DNA nuclease activity"/>
    <property type="evidence" value="ECO:0007669"/>
    <property type="project" value="InterPro"/>
</dbReference>
<comment type="caution">
    <text evidence="4">The sequence shown here is derived from an EMBL/GenBank/DDBJ whole genome shotgun (WGS) entry which is preliminary data.</text>
</comment>
<feature type="non-terminal residue" evidence="4">
    <location>
        <position position="1"/>
    </location>
</feature>
<dbReference type="Gene3D" id="3.20.20.140">
    <property type="entry name" value="Metal-dependent hydrolases"/>
    <property type="match status" value="1"/>
</dbReference>
<sequence length="245" mass="26916">VANVCVLAMEKAAAAGVGVINTIGCDWKSSLLAVHIAERWSRPELPIYAAIGFHPSDSAGLDDATLEKLFELSQTEKCVAWGEIGLDYYWPTPDRDHQRKTFVAQIDSAKQAGKPIIIHDRDAHNDMLDIMKRNRAGVNGGVLHCCSCSWEIAKECLRLGFYISFAGPLTFKNARVALEVAAKAPLDRLLVETDCPYLAPEPNRGKRNEPAFVAFTAAKLAEIRGLDAEEMADICTENGKTLFRI</sequence>
<accession>A0AA43RJL0</accession>
<evidence type="ECO:0000313" key="4">
    <source>
        <dbReference type="EMBL" id="MDO4842935.1"/>
    </source>
</evidence>
<dbReference type="Proteomes" id="UP001168575">
    <property type="component" value="Unassembled WGS sequence"/>
</dbReference>
<dbReference type="GO" id="GO:0005829">
    <property type="term" value="C:cytosol"/>
    <property type="evidence" value="ECO:0007669"/>
    <property type="project" value="TreeGrafter"/>
</dbReference>
<dbReference type="GO" id="GO:0046872">
    <property type="term" value="F:metal ion binding"/>
    <property type="evidence" value="ECO:0007669"/>
    <property type="project" value="UniProtKB-KW"/>
</dbReference>
<keyword evidence="5" id="KW-1185">Reference proteome</keyword>
<evidence type="ECO:0000256" key="1">
    <source>
        <dbReference type="ARBA" id="ARBA00022723"/>
    </source>
</evidence>
<keyword evidence="2 4" id="KW-0378">Hydrolase</keyword>
<proteinExistence type="predicted"/>
<protein>
    <submittedName>
        <fullName evidence="4">TatD family hydrolase</fullName>
    </submittedName>
</protein>
<dbReference type="FunFam" id="3.20.20.140:FF:000005">
    <property type="entry name" value="TatD family hydrolase"/>
    <property type="match status" value="1"/>
</dbReference>
<dbReference type="PANTHER" id="PTHR46124:SF2">
    <property type="entry name" value="D-AMINOACYL-TRNA DEACYLASE"/>
    <property type="match status" value="1"/>
</dbReference>
<dbReference type="PANTHER" id="PTHR46124">
    <property type="entry name" value="D-AMINOACYL-TRNA DEACYLASE"/>
    <property type="match status" value="1"/>
</dbReference>
<organism evidence="4 5">
    <name type="scientific">Phoenicibacter congonensis</name>
    <dbReference type="NCBI Taxonomy" id="1944646"/>
    <lineage>
        <taxon>Bacteria</taxon>
        <taxon>Bacillati</taxon>
        <taxon>Actinomycetota</taxon>
        <taxon>Coriobacteriia</taxon>
        <taxon>Eggerthellales</taxon>
        <taxon>Eggerthellaceae</taxon>
        <taxon>Phoenicibacter</taxon>
    </lineage>
</organism>
<dbReference type="AlphaFoldDB" id="A0AA43RJL0"/>
<evidence type="ECO:0000256" key="2">
    <source>
        <dbReference type="ARBA" id="ARBA00022801"/>
    </source>
</evidence>
<dbReference type="GO" id="GO:0016788">
    <property type="term" value="F:hydrolase activity, acting on ester bonds"/>
    <property type="evidence" value="ECO:0007669"/>
    <property type="project" value="InterPro"/>
</dbReference>
<dbReference type="InterPro" id="IPR001130">
    <property type="entry name" value="TatD-like"/>
</dbReference>
<dbReference type="Pfam" id="PF01026">
    <property type="entry name" value="TatD_DNase"/>
    <property type="match status" value="1"/>
</dbReference>
<feature type="binding site" evidence="3">
    <location>
        <position position="194"/>
    </location>
    <ligand>
        <name>a divalent metal cation</name>
        <dbReference type="ChEBI" id="CHEBI:60240"/>
        <label>1</label>
    </ligand>
</feature>
<dbReference type="CDD" id="cd01310">
    <property type="entry name" value="TatD_DNAse"/>
    <property type="match status" value="1"/>
</dbReference>
<feature type="binding site" evidence="3">
    <location>
        <position position="83"/>
    </location>
    <ligand>
        <name>a divalent metal cation</name>
        <dbReference type="ChEBI" id="CHEBI:60240"/>
        <label>1</label>
    </ligand>
</feature>
<dbReference type="PIRSF" id="PIRSF005902">
    <property type="entry name" value="DNase_TatD"/>
    <property type="match status" value="1"/>
</dbReference>
<feature type="binding site" evidence="3">
    <location>
        <position position="119"/>
    </location>
    <ligand>
        <name>a divalent metal cation</name>
        <dbReference type="ChEBI" id="CHEBI:60240"/>
        <label>2</label>
    </ligand>
</feature>
<dbReference type="SUPFAM" id="SSF51556">
    <property type="entry name" value="Metallo-dependent hydrolases"/>
    <property type="match status" value="1"/>
</dbReference>
<dbReference type="InterPro" id="IPR032466">
    <property type="entry name" value="Metal_Hydrolase"/>
</dbReference>
<dbReference type="NCBIfam" id="TIGR00010">
    <property type="entry name" value="YchF/TatD family DNA exonuclease"/>
    <property type="match status" value="1"/>
</dbReference>
<name>A0AA43RJL0_9ACTN</name>
<dbReference type="InterPro" id="IPR015991">
    <property type="entry name" value="TatD/YcfH-like"/>
</dbReference>